<dbReference type="Proteomes" id="UP000078340">
    <property type="component" value="Unassembled WGS sequence"/>
</dbReference>
<dbReference type="AlphaFoldDB" id="A0A179GL29"/>
<evidence type="ECO:0000313" key="4">
    <source>
        <dbReference type="Proteomes" id="UP000078240"/>
    </source>
</evidence>
<evidence type="ECO:0000313" key="3">
    <source>
        <dbReference type="EMBL" id="OAQ93662.1"/>
    </source>
</evidence>
<evidence type="ECO:0000256" key="1">
    <source>
        <dbReference type="SAM" id="MobiDB-lite"/>
    </source>
</evidence>
<proteinExistence type="predicted"/>
<comment type="caution">
    <text evidence="2">The sequence shown here is derived from an EMBL/GenBank/DDBJ whole genome shotgun (WGS) entry which is preliminary data.</text>
</comment>
<dbReference type="Proteomes" id="UP000078240">
    <property type="component" value="Unassembled WGS sequence"/>
</dbReference>
<organism evidence="2 4">
    <name type="scientific">Purpureocillium lilacinum</name>
    <name type="common">Paecilomyces lilacinus</name>
    <dbReference type="NCBI Taxonomy" id="33203"/>
    <lineage>
        <taxon>Eukaryota</taxon>
        <taxon>Fungi</taxon>
        <taxon>Dikarya</taxon>
        <taxon>Ascomycota</taxon>
        <taxon>Pezizomycotina</taxon>
        <taxon>Sordariomycetes</taxon>
        <taxon>Hypocreomycetidae</taxon>
        <taxon>Hypocreales</taxon>
        <taxon>Ophiocordycipitaceae</taxon>
        <taxon>Purpureocillium</taxon>
    </lineage>
</organism>
<dbReference type="EMBL" id="LSBI01000002">
    <property type="protein sequence ID" value="OAQ93662.1"/>
    <property type="molecule type" value="Genomic_DNA"/>
</dbReference>
<dbReference type="EMBL" id="LSBH01000005">
    <property type="protein sequence ID" value="OAQ78595.1"/>
    <property type="molecule type" value="Genomic_DNA"/>
</dbReference>
<name>A0A179GL29_PURLI</name>
<gene>
    <name evidence="2" type="ORF">VFPBJ_06716</name>
    <name evidence="3" type="ORF">VFPFJ_02824</name>
</gene>
<reference evidence="2 4" key="1">
    <citation type="submission" date="2016-01" db="EMBL/GenBank/DDBJ databases">
        <title>Biosynthesis of antibiotic leucinostatins and their inhibition on Phytophthora in bio-control Purpureocillium lilacinum.</title>
        <authorList>
            <person name="Wang G."/>
            <person name="Liu Z."/>
            <person name="Lin R."/>
            <person name="Li E."/>
            <person name="Mao Z."/>
            <person name="Ling J."/>
            <person name="Yin W."/>
            <person name="Xie B."/>
        </authorList>
    </citation>
    <scope>NUCLEOTIDE SEQUENCE [LARGE SCALE GENOMIC DNA]</scope>
    <source>
        <strain evidence="2">PLBJ-1</strain>
        <strain evidence="3">PLFJ-1</strain>
    </source>
</reference>
<feature type="region of interest" description="Disordered" evidence="1">
    <location>
        <begin position="66"/>
        <end position="96"/>
    </location>
</feature>
<accession>A0A179GL29</accession>
<sequence length="135" mass="14091">MYCTKYVTLSFCYMDAGPGETSAASLLRIPGSWEARRWIDVWPLFSAARGGSRNPALARARLSGCSDMRPRSRDSCWTGQAESPRPRGCLESSDGGPGCRAAVAGGLLVGAGIAGAGPSFDNWGPFSAASGLSIE</sequence>
<protein>
    <submittedName>
        <fullName evidence="2">Uncharacterized protein</fullName>
    </submittedName>
</protein>
<evidence type="ECO:0000313" key="2">
    <source>
        <dbReference type="EMBL" id="OAQ78595.1"/>
    </source>
</evidence>